<keyword evidence="1 2" id="KW-0238">DNA-binding</keyword>
<dbReference type="GO" id="GO:0043590">
    <property type="term" value="C:bacterial nucleoid"/>
    <property type="evidence" value="ECO:0007669"/>
    <property type="project" value="UniProtKB-UniRule"/>
</dbReference>
<dbReference type="GO" id="GO:0003677">
    <property type="term" value="F:DNA binding"/>
    <property type="evidence" value="ECO:0007669"/>
    <property type="project" value="UniProtKB-UniRule"/>
</dbReference>
<organism evidence="4 5">
    <name type="scientific">Candidatus Limenecus avicola</name>
    <dbReference type="NCBI Taxonomy" id="2840847"/>
    <lineage>
        <taxon>Bacteria</taxon>
        <taxon>Bacillati</taxon>
        <taxon>Bacillota</taxon>
        <taxon>Clostridia</taxon>
        <taxon>Eubacteriales</taxon>
        <taxon>Clostridiaceae</taxon>
        <taxon>Clostridiaceae incertae sedis</taxon>
        <taxon>Candidatus Limenecus</taxon>
    </lineage>
</organism>
<evidence type="ECO:0000313" key="5">
    <source>
        <dbReference type="Proteomes" id="UP000886748"/>
    </source>
</evidence>
<evidence type="ECO:0000256" key="1">
    <source>
        <dbReference type="ARBA" id="ARBA00023125"/>
    </source>
</evidence>
<comment type="similarity">
    <text evidence="2">Belongs to the YbaB/EbfC family.</text>
</comment>
<feature type="coiled-coil region" evidence="3">
    <location>
        <begin position="3"/>
        <end position="30"/>
    </location>
</feature>
<gene>
    <name evidence="4" type="ORF">IAD26_00395</name>
</gene>
<reference evidence="4" key="2">
    <citation type="journal article" date="2021" name="PeerJ">
        <title>Extensive microbial diversity within the chicken gut microbiome revealed by metagenomics and culture.</title>
        <authorList>
            <person name="Gilroy R."/>
            <person name="Ravi A."/>
            <person name="Getino M."/>
            <person name="Pursley I."/>
            <person name="Horton D.L."/>
            <person name="Alikhan N.F."/>
            <person name="Baker D."/>
            <person name="Gharbi K."/>
            <person name="Hall N."/>
            <person name="Watson M."/>
            <person name="Adriaenssens E.M."/>
            <person name="Foster-Nyarko E."/>
            <person name="Jarju S."/>
            <person name="Secka A."/>
            <person name="Antonio M."/>
            <person name="Oren A."/>
            <person name="Chaudhuri R.R."/>
            <person name="La Ragione R."/>
            <person name="Hildebrand F."/>
            <person name="Pallen M.J."/>
        </authorList>
    </citation>
    <scope>NUCLEOTIDE SEQUENCE</scope>
    <source>
        <strain evidence="4">CHK154-7741</strain>
    </source>
</reference>
<evidence type="ECO:0000256" key="3">
    <source>
        <dbReference type="SAM" id="Coils"/>
    </source>
</evidence>
<dbReference type="SUPFAM" id="SSF82607">
    <property type="entry name" value="YbaB-like"/>
    <property type="match status" value="1"/>
</dbReference>
<dbReference type="InterPro" id="IPR004401">
    <property type="entry name" value="YbaB/EbfC"/>
</dbReference>
<dbReference type="InterPro" id="IPR036894">
    <property type="entry name" value="YbaB-like_sf"/>
</dbReference>
<dbReference type="NCBIfam" id="TIGR00103">
    <property type="entry name" value="DNA_YbaB_EbfC"/>
    <property type="match status" value="1"/>
</dbReference>
<comment type="subunit">
    <text evidence="2">Homodimer.</text>
</comment>
<dbReference type="Pfam" id="PF02575">
    <property type="entry name" value="YbaB_DNA_bd"/>
    <property type="match status" value="1"/>
</dbReference>
<comment type="function">
    <text evidence="2">Binds to DNA and alters its conformation. May be involved in regulation of gene expression, nucleoid organization and DNA protection.</text>
</comment>
<evidence type="ECO:0000256" key="2">
    <source>
        <dbReference type="HAMAP-Rule" id="MF_00274"/>
    </source>
</evidence>
<accession>A0A9D1SQM3</accession>
<dbReference type="PANTHER" id="PTHR33449:SF1">
    <property type="entry name" value="NUCLEOID-ASSOCIATED PROTEIN YBAB"/>
    <property type="match status" value="1"/>
</dbReference>
<dbReference type="PIRSF" id="PIRSF004555">
    <property type="entry name" value="UCP004555"/>
    <property type="match status" value="1"/>
</dbReference>
<keyword evidence="3" id="KW-0175">Coiled coil</keyword>
<dbReference type="PANTHER" id="PTHR33449">
    <property type="entry name" value="NUCLEOID-ASSOCIATED PROTEIN YBAB"/>
    <property type="match status" value="1"/>
</dbReference>
<comment type="subcellular location">
    <subcellularLocation>
        <location evidence="2">Cytoplasm</location>
        <location evidence="2">Nucleoid</location>
    </subcellularLocation>
</comment>
<dbReference type="HAMAP" id="MF_00274">
    <property type="entry name" value="DNA_YbaB_EbfC"/>
    <property type="match status" value="1"/>
</dbReference>
<dbReference type="AlphaFoldDB" id="A0A9D1SQM3"/>
<comment type="caution">
    <text evidence="4">The sequence shown here is derived from an EMBL/GenBank/DDBJ whole genome shotgun (WGS) entry which is preliminary data.</text>
</comment>
<reference evidence="4" key="1">
    <citation type="submission" date="2020-10" db="EMBL/GenBank/DDBJ databases">
        <authorList>
            <person name="Gilroy R."/>
        </authorList>
    </citation>
    <scope>NUCLEOTIDE SEQUENCE</scope>
    <source>
        <strain evidence="4">CHK154-7741</strain>
    </source>
</reference>
<dbReference type="GO" id="GO:0005829">
    <property type="term" value="C:cytosol"/>
    <property type="evidence" value="ECO:0007669"/>
    <property type="project" value="TreeGrafter"/>
</dbReference>
<name>A0A9D1SQM3_9CLOT</name>
<proteinExistence type="inferred from homology"/>
<evidence type="ECO:0000313" key="4">
    <source>
        <dbReference type="EMBL" id="HIU91569.1"/>
    </source>
</evidence>
<protein>
    <recommendedName>
        <fullName evidence="2">Nucleoid-associated protein IAD26_00395</fullName>
    </recommendedName>
</protein>
<keyword evidence="2" id="KW-0963">Cytoplasm</keyword>
<dbReference type="Proteomes" id="UP000886748">
    <property type="component" value="Unassembled WGS sequence"/>
</dbReference>
<sequence length="110" mass="11850">MNIMQMMKQAQQMQKKLQDAQTELANTEFTAMAGNGAVTVVCDGQGKFKKITLSKSALNPENPESVDSDSVEMLEDLISTAMKQATAQASSEMESKMKSLTGGINIPGLF</sequence>
<dbReference type="EMBL" id="DVOD01000004">
    <property type="protein sequence ID" value="HIU91569.1"/>
    <property type="molecule type" value="Genomic_DNA"/>
</dbReference>
<dbReference type="Gene3D" id="3.30.1310.10">
    <property type="entry name" value="Nucleoid-associated protein YbaB-like domain"/>
    <property type="match status" value="1"/>
</dbReference>